<dbReference type="AlphaFoldDB" id="E4YZB0"/>
<dbReference type="EMBL" id="FN656114">
    <property type="protein sequence ID" value="CBY40788.1"/>
    <property type="molecule type" value="Genomic_DNA"/>
</dbReference>
<organism evidence="1">
    <name type="scientific">Oikopleura dioica</name>
    <name type="common">Tunicate</name>
    <dbReference type="NCBI Taxonomy" id="34765"/>
    <lineage>
        <taxon>Eukaryota</taxon>
        <taxon>Metazoa</taxon>
        <taxon>Chordata</taxon>
        <taxon>Tunicata</taxon>
        <taxon>Appendicularia</taxon>
        <taxon>Copelata</taxon>
        <taxon>Oikopleuridae</taxon>
        <taxon>Oikopleura</taxon>
    </lineage>
</organism>
<protein>
    <submittedName>
        <fullName evidence="1">Uncharacterized protein</fullName>
    </submittedName>
</protein>
<gene>
    <name evidence="1" type="ORF">GSOID_T00022826001</name>
</gene>
<dbReference type="Proteomes" id="UP000011014">
    <property type="component" value="Unassembled WGS sequence"/>
</dbReference>
<name>E4YZB0_OIKDI</name>
<sequence length="104" mass="11564">MDWAAEQKSLDIQYCLTLPRFVLFSAELDSVSHARGSPDYAYNFLQWNIGFQSLWGEAAGLAVLKDTFHSVHVQPEVEADGDVPGDIFNEHFSDLHAAVSTFSS</sequence>
<proteinExistence type="predicted"/>
<reference evidence="1" key="1">
    <citation type="journal article" date="2010" name="Science">
        <title>Plasticity of animal genome architecture unmasked by rapid evolution of a pelagic tunicate.</title>
        <authorList>
            <person name="Denoeud F."/>
            <person name="Henriet S."/>
            <person name="Mungpakdee S."/>
            <person name="Aury J.M."/>
            <person name="Da Silva C."/>
            <person name="Brinkmann H."/>
            <person name="Mikhaleva J."/>
            <person name="Olsen L.C."/>
            <person name="Jubin C."/>
            <person name="Canestro C."/>
            <person name="Bouquet J.M."/>
            <person name="Danks G."/>
            <person name="Poulain J."/>
            <person name="Campsteijn C."/>
            <person name="Adamski M."/>
            <person name="Cross I."/>
            <person name="Yadetie F."/>
            <person name="Muffato M."/>
            <person name="Louis A."/>
            <person name="Butcher S."/>
            <person name="Tsagkogeorga G."/>
            <person name="Konrad A."/>
            <person name="Singh S."/>
            <person name="Jensen M.F."/>
            <person name="Cong E.H."/>
            <person name="Eikeseth-Otteraa H."/>
            <person name="Noel B."/>
            <person name="Anthouard V."/>
            <person name="Porcel B.M."/>
            <person name="Kachouri-Lafond R."/>
            <person name="Nishino A."/>
            <person name="Ugolini M."/>
            <person name="Chourrout P."/>
            <person name="Nishida H."/>
            <person name="Aasland R."/>
            <person name="Huzurbazar S."/>
            <person name="Westhof E."/>
            <person name="Delsuc F."/>
            <person name="Lehrach H."/>
            <person name="Reinhardt R."/>
            <person name="Weissenbach J."/>
            <person name="Roy S.W."/>
            <person name="Artiguenave F."/>
            <person name="Postlethwait J.H."/>
            <person name="Manak J.R."/>
            <person name="Thompson E.M."/>
            <person name="Jaillon O."/>
            <person name="Du Pasquier L."/>
            <person name="Boudinot P."/>
            <person name="Liberles D.A."/>
            <person name="Volff J.N."/>
            <person name="Philippe H."/>
            <person name="Lenhard B."/>
            <person name="Roest Crollius H."/>
            <person name="Wincker P."/>
            <person name="Chourrout D."/>
        </authorList>
    </citation>
    <scope>NUCLEOTIDE SEQUENCE [LARGE SCALE GENOMIC DNA]</scope>
</reference>
<evidence type="ECO:0000313" key="1">
    <source>
        <dbReference type="EMBL" id="CBY40788.1"/>
    </source>
</evidence>
<accession>E4YZB0</accession>
<feature type="non-terminal residue" evidence="1">
    <location>
        <position position="104"/>
    </location>
</feature>